<dbReference type="RefSeq" id="WP_109926674.1">
    <property type="nucleotide sequence ID" value="NZ_QGNZ01000004.1"/>
</dbReference>
<evidence type="ECO:0000313" key="1">
    <source>
        <dbReference type="EMBL" id="PWS26109.1"/>
    </source>
</evidence>
<dbReference type="NCBIfam" id="NF038153">
    <property type="entry name" value="lant_leader_L1a"/>
    <property type="match status" value="1"/>
</dbReference>
<sequence length="94" mass="10056">MKKKLSLNKLQITSMDAQALRAVRGGDTFDTWSTYESGCTVNTNEAGCNENNTDGQCSNEQCPSYPDGCVGETLNPRCPTEGCMPATLVLGCNV</sequence>
<organism evidence="1 2">
    <name type="scientific">Pedobacter yonginense</name>
    <dbReference type="NCBI Taxonomy" id="651869"/>
    <lineage>
        <taxon>Bacteria</taxon>
        <taxon>Pseudomonadati</taxon>
        <taxon>Bacteroidota</taxon>
        <taxon>Sphingobacteriia</taxon>
        <taxon>Sphingobacteriales</taxon>
        <taxon>Sphingobacteriaceae</taxon>
        <taxon>Pedobacter</taxon>
    </lineage>
</organism>
<dbReference type="Proteomes" id="UP000245379">
    <property type="component" value="Unassembled WGS sequence"/>
</dbReference>
<proteinExistence type="predicted"/>
<dbReference type="EMBL" id="QGNZ01000004">
    <property type="protein sequence ID" value="PWS26109.1"/>
    <property type="molecule type" value="Genomic_DNA"/>
</dbReference>
<gene>
    <name evidence="1" type="ORF">DHW03_15025</name>
</gene>
<protein>
    <submittedName>
        <fullName evidence="1">Uncharacterized protein</fullName>
    </submittedName>
</protein>
<name>A0A317EJ31_9SPHI</name>
<dbReference type="AlphaFoldDB" id="A0A317EJ31"/>
<accession>A0A317EJ31</accession>
<keyword evidence="2" id="KW-1185">Reference proteome</keyword>
<reference evidence="1 2" key="1">
    <citation type="submission" date="2018-05" db="EMBL/GenBank/DDBJ databases">
        <title>Pedobacter paludis sp. nov., isolated from wetland soil.</title>
        <authorList>
            <person name="Zhang Y."/>
            <person name="Wang G."/>
        </authorList>
    </citation>
    <scope>NUCLEOTIDE SEQUENCE [LARGE SCALE GENOMIC DNA]</scope>
    <source>
        <strain evidence="1 2">KCTC22721</strain>
    </source>
</reference>
<dbReference type="InterPro" id="IPR058238">
    <property type="entry name" value="Lant_leader_dom"/>
</dbReference>
<comment type="caution">
    <text evidence="1">The sequence shown here is derived from an EMBL/GenBank/DDBJ whole genome shotgun (WGS) entry which is preliminary data.</text>
</comment>
<evidence type="ECO:0000313" key="2">
    <source>
        <dbReference type="Proteomes" id="UP000245379"/>
    </source>
</evidence>